<name>A0A6J4NN38_9ACTN</name>
<reference evidence="1" key="1">
    <citation type="submission" date="2020-02" db="EMBL/GenBank/DDBJ databases">
        <authorList>
            <person name="Meier V. D."/>
        </authorList>
    </citation>
    <scope>NUCLEOTIDE SEQUENCE</scope>
    <source>
        <strain evidence="1">AVDCRST_MAG01</strain>
    </source>
</reference>
<proteinExistence type="predicted"/>
<gene>
    <name evidence="1" type="ORF">AVDCRST_MAG01-01-400</name>
</gene>
<protein>
    <recommendedName>
        <fullName evidence="2">Winged helix DNA-binding domain-containing protein</fullName>
    </recommendedName>
</protein>
<dbReference type="EMBL" id="CADCUW010000060">
    <property type="protein sequence ID" value="CAA9388979.1"/>
    <property type="molecule type" value="Genomic_DNA"/>
</dbReference>
<dbReference type="PANTHER" id="PTHR38479:SF2">
    <property type="entry name" value="WINGED HELIX DNA-BINDING DOMAIN-CONTAINING PROTEIN"/>
    <property type="match status" value="1"/>
</dbReference>
<evidence type="ECO:0000313" key="1">
    <source>
        <dbReference type="EMBL" id="CAA9388979.1"/>
    </source>
</evidence>
<dbReference type="AlphaFoldDB" id="A0A6J4NN38"/>
<organism evidence="1">
    <name type="scientific">uncultured Rubrobacteraceae bacterium</name>
    <dbReference type="NCBI Taxonomy" id="349277"/>
    <lineage>
        <taxon>Bacteria</taxon>
        <taxon>Bacillati</taxon>
        <taxon>Actinomycetota</taxon>
        <taxon>Rubrobacteria</taxon>
        <taxon>Rubrobacterales</taxon>
        <taxon>Rubrobacteraceae</taxon>
        <taxon>environmental samples</taxon>
    </lineage>
</organism>
<evidence type="ECO:0008006" key="2">
    <source>
        <dbReference type="Google" id="ProtNLM"/>
    </source>
</evidence>
<sequence length="372" mass="41523">MVGAEPRTLSLRELNRALLARQMLLGREETSALEAVRWLAGLQSQVPNPPYLGLWTRLRGFARDDLTGLIEDRRVVRSSMMRATLHLTTAEDYLLLRPSIQAALERSQRSIAGKRLEGLDLDRLVSEARAMVEEEPRTFKEIQERLVETDPDRDPSALAYLVRMRLPLVQTPPAGVWGRGGSPRFALPEPWLGAPLADPDESLRALLFRYLAAFGPAGVKDFQAWSGLTGAKALVEEMRPELSLFTDEDGRELFDVPGAPLPAADTPAPPRFVPEYDNLVLGHSDRRRVIADEDRKKVFLSAARVRATILIDGFVAGVWKIEKTRRSATLTVEPFVPLSSRDREALAEEGERLLKFATDGQPELDVRFENAG</sequence>
<dbReference type="PANTHER" id="PTHR38479">
    <property type="entry name" value="LMO0824 PROTEIN"/>
    <property type="match status" value="1"/>
</dbReference>
<dbReference type="Pfam" id="PF06224">
    <property type="entry name" value="AlkZ-like"/>
    <property type="match status" value="1"/>
</dbReference>
<dbReference type="InterPro" id="IPR009351">
    <property type="entry name" value="AlkZ-like"/>
</dbReference>
<accession>A0A6J4NN38</accession>